<feature type="coiled-coil region" evidence="1">
    <location>
        <begin position="443"/>
        <end position="474"/>
    </location>
</feature>
<dbReference type="Ensembl" id="ENSSANT00000082813.1">
    <property type="protein sequence ID" value="ENSSANP00000077897.1"/>
    <property type="gene ID" value="ENSSANG00000038812.1"/>
</dbReference>
<dbReference type="AlphaFoldDB" id="A0A671R458"/>
<reference evidence="2" key="2">
    <citation type="submission" date="2025-09" db="UniProtKB">
        <authorList>
            <consortium name="Ensembl"/>
        </authorList>
    </citation>
    <scope>IDENTIFICATION</scope>
</reference>
<dbReference type="PANTHER" id="PTHR33488:SF2">
    <property type="entry name" value="EARLY ENDOSOME ANTIGEN 1-LIKE"/>
    <property type="match status" value="1"/>
</dbReference>
<dbReference type="Proteomes" id="UP000472260">
    <property type="component" value="Unassembled WGS sequence"/>
</dbReference>
<evidence type="ECO:0000313" key="2">
    <source>
        <dbReference type="Ensembl" id="ENSSANP00000077897.1"/>
    </source>
</evidence>
<organism evidence="2 3">
    <name type="scientific">Sinocyclocheilus anshuiensis</name>
    <dbReference type="NCBI Taxonomy" id="1608454"/>
    <lineage>
        <taxon>Eukaryota</taxon>
        <taxon>Metazoa</taxon>
        <taxon>Chordata</taxon>
        <taxon>Craniata</taxon>
        <taxon>Vertebrata</taxon>
        <taxon>Euteleostomi</taxon>
        <taxon>Actinopterygii</taxon>
        <taxon>Neopterygii</taxon>
        <taxon>Teleostei</taxon>
        <taxon>Ostariophysi</taxon>
        <taxon>Cypriniformes</taxon>
        <taxon>Cyprinidae</taxon>
        <taxon>Cyprininae</taxon>
        <taxon>Sinocyclocheilus</taxon>
    </lineage>
</organism>
<evidence type="ECO:0000313" key="3">
    <source>
        <dbReference type="Proteomes" id="UP000472260"/>
    </source>
</evidence>
<name>A0A671R458_9TELE</name>
<reference evidence="2" key="1">
    <citation type="submission" date="2025-08" db="UniProtKB">
        <authorList>
            <consortium name="Ensembl"/>
        </authorList>
    </citation>
    <scope>IDENTIFICATION</scope>
</reference>
<protein>
    <submittedName>
        <fullName evidence="2">Uncharacterized protein</fullName>
    </submittedName>
</protein>
<proteinExistence type="predicted"/>
<evidence type="ECO:0000256" key="1">
    <source>
        <dbReference type="SAM" id="Coils"/>
    </source>
</evidence>
<keyword evidence="1" id="KW-0175">Coiled coil</keyword>
<sequence>MNSAISKSTQSLTTAEDMNQTKLIMQPYANWEEYLTPAPLSIAILGELVFISSSTDFSINKNPPKDGYKFIRYPDSFRACLMQVCNSGWHAFNEVHTSMDQIRLHTGQVPNYMKTAVKILFQGNEEVVKAHLPDQLDNIRVIADDCLELSDVAKRCFTDVINIIQELLEACVNAEHFYGEELAAIKKKLEESKLREQSANQIKKRTVKAVSAIEKELDQAHESYKEALDSLPSGWEMIGMDFVSGITQSVTGAINGLTSVITQPVNLTTQISDNMGRIKDQEKSNDLVAEINVYCKSAEILNCAQTIQQIMNVNSKDNDIDWTKLYDQKHKTTNTDFIAKQFERINETLKNIPDCPAKTQAQKLCEDGTEICNQLAKYAPDAQRKIKVVLDLIKLAHNFDSKSKDITNSPAISPKPPMMYKEGNKSENMSASQKATENARFAIEQSRAQLNKTRETYEKCMENLEKNQKELTEILVTMRNCELKEIDFKTTIEMLVKGMDAMGRVKEQWEKMVHFFQMVSNIVKTSLSKTLKNFVSTSEKTQALSYNAKLFSKDLTYQFILTLTLPVY</sequence>
<keyword evidence="3" id="KW-1185">Reference proteome</keyword>
<accession>A0A671R458</accession>
<dbReference type="PANTHER" id="PTHR33488">
    <property type="entry name" value="ZGC:162509"/>
    <property type="match status" value="1"/>
</dbReference>